<evidence type="ECO:0000313" key="2">
    <source>
        <dbReference type="Proteomes" id="UP000066284"/>
    </source>
</evidence>
<accession>A0A0S4KTZ5</accession>
<dbReference type="KEGG" id="nio:NITINOP_0178"/>
<keyword evidence="2" id="KW-1185">Reference proteome</keyword>
<dbReference type="Proteomes" id="UP000066284">
    <property type="component" value="Chromosome 1"/>
</dbReference>
<dbReference type="AlphaFoldDB" id="A0A0S4KTZ5"/>
<gene>
    <name evidence="1" type="ORF">NITINOP_0178</name>
</gene>
<dbReference type="STRING" id="1715989.NITINOP_0178"/>
<reference evidence="2" key="1">
    <citation type="submission" date="2015-09" db="EMBL/GenBank/DDBJ databases">
        <authorList>
            <person name="Daims H."/>
        </authorList>
    </citation>
    <scope>NUCLEOTIDE SEQUENCE [LARGE SCALE GENOMIC DNA]</scope>
</reference>
<sequence>MEPCWAMLHRILPADQPLKASIIILTRTMSREKATERRARSDLIRKESRCEVDGSVGI</sequence>
<evidence type="ECO:0000313" key="1">
    <source>
        <dbReference type="EMBL" id="CUQ65154.1"/>
    </source>
</evidence>
<proteinExistence type="predicted"/>
<dbReference type="EMBL" id="LN885086">
    <property type="protein sequence ID" value="CUQ65154.1"/>
    <property type="molecule type" value="Genomic_DNA"/>
</dbReference>
<name>A0A0S4KTZ5_9BACT</name>
<organism evidence="1 2">
    <name type="scientific">Candidatus Nitrospira inopinata</name>
    <dbReference type="NCBI Taxonomy" id="1715989"/>
    <lineage>
        <taxon>Bacteria</taxon>
        <taxon>Pseudomonadati</taxon>
        <taxon>Nitrospirota</taxon>
        <taxon>Nitrospiria</taxon>
        <taxon>Nitrospirales</taxon>
        <taxon>Nitrospiraceae</taxon>
        <taxon>Nitrospira</taxon>
    </lineage>
</organism>
<protein>
    <submittedName>
        <fullName evidence="1">Uncharacterized protein</fullName>
    </submittedName>
</protein>